<proteinExistence type="inferred from homology"/>
<dbReference type="InterPro" id="IPR006689">
    <property type="entry name" value="Small_GTPase_ARF/SAR"/>
</dbReference>
<dbReference type="SUPFAM" id="SSF52540">
    <property type="entry name" value="P-loop containing nucleoside triphosphate hydrolases"/>
    <property type="match status" value="1"/>
</dbReference>
<evidence type="ECO:0000256" key="6">
    <source>
        <dbReference type="SAM" id="MobiDB-lite"/>
    </source>
</evidence>
<dbReference type="GO" id="GO:0003924">
    <property type="term" value="F:GTPase activity"/>
    <property type="evidence" value="ECO:0007669"/>
    <property type="project" value="InterPro"/>
</dbReference>
<keyword evidence="1 3" id="KW-0547">Nucleotide-binding</keyword>
<feature type="compositionally biased region" description="Basic residues" evidence="6">
    <location>
        <begin position="214"/>
        <end position="232"/>
    </location>
</feature>
<dbReference type="Proteomes" id="UP000007875">
    <property type="component" value="Unassembled WGS sequence"/>
</dbReference>
<dbReference type="NCBIfam" id="TIGR00231">
    <property type="entry name" value="small_GTP"/>
    <property type="match status" value="1"/>
</dbReference>
<evidence type="ECO:0000256" key="4">
    <source>
        <dbReference type="PIRSR" id="PIRSR606689-2"/>
    </source>
</evidence>
<dbReference type="AlphaFoldDB" id="H2ZKP4"/>
<keyword evidence="8" id="KW-1185">Reference proteome</keyword>
<dbReference type="GO" id="GO:0046872">
    <property type="term" value="F:metal ion binding"/>
    <property type="evidence" value="ECO:0007669"/>
    <property type="project" value="UniProtKB-KW"/>
</dbReference>
<keyword evidence="2 3" id="KW-0342">GTP-binding</keyword>
<feature type="binding site" evidence="4">
    <location>
        <position position="47"/>
    </location>
    <ligand>
        <name>Mg(2+)</name>
        <dbReference type="ChEBI" id="CHEBI:18420"/>
    </ligand>
</feature>
<reference evidence="7" key="2">
    <citation type="submission" date="2025-08" db="UniProtKB">
        <authorList>
            <consortium name="Ensembl"/>
        </authorList>
    </citation>
    <scope>IDENTIFICATION</scope>
</reference>
<reference evidence="8" key="1">
    <citation type="submission" date="2003-08" db="EMBL/GenBank/DDBJ databases">
        <authorList>
            <person name="Birren B."/>
            <person name="Nusbaum C."/>
            <person name="Abebe A."/>
            <person name="Abouelleil A."/>
            <person name="Adekoya E."/>
            <person name="Ait-zahra M."/>
            <person name="Allen N."/>
            <person name="Allen T."/>
            <person name="An P."/>
            <person name="Anderson M."/>
            <person name="Anderson S."/>
            <person name="Arachchi H."/>
            <person name="Armbruster J."/>
            <person name="Bachantsang P."/>
            <person name="Baldwin J."/>
            <person name="Barry A."/>
            <person name="Bayul T."/>
            <person name="Blitshsteyn B."/>
            <person name="Bloom T."/>
            <person name="Blye J."/>
            <person name="Boguslavskiy L."/>
            <person name="Borowsky M."/>
            <person name="Boukhgalter B."/>
            <person name="Brunache A."/>
            <person name="Butler J."/>
            <person name="Calixte N."/>
            <person name="Calvo S."/>
            <person name="Camarata J."/>
            <person name="Campo K."/>
            <person name="Chang J."/>
            <person name="Cheshatsang Y."/>
            <person name="Citroen M."/>
            <person name="Collymore A."/>
            <person name="Considine T."/>
            <person name="Cook A."/>
            <person name="Cooke P."/>
            <person name="Corum B."/>
            <person name="Cuomo C."/>
            <person name="David R."/>
            <person name="Dawoe T."/>
            <person name="Degray S."/>
            <person name="Dodge S."/>
            <person name="Dooley K."/>
            <person name="Dorje P."/>
            <person name="Dorjee K."/>
            <person name="Dorris L."/>
            <person name="Duffey N."/>
            <person name="Dupes A."/>
            <person name="Elkins T."/>
            <person name="Engels R."/>
            <person name="Erickson J."/>
            <person name="Farina A."/>
            <person name="Faro S."/>
            <person name="Ferreira P."/>
            <person name="Fischer H."/>
            <person name="Fitzgerald M."/>
            <person name="Foley K."/>
            <person name="Gage D."/>
            <person name="Galagan J."/>
            <person name="Gearin G."/>
            <person name="Gnerre S."/>
            <person name="Gnirke A."/>
            <person name="Goyette A."/>
            <person name="Graham J."/>
            <person name="Grandbois E."/>
            <person name="Gyaltsen K."/>
            <person name="Hafez N."/>
            <person name="Hagopian D."/>
            <person name="Hagos B."/>
            <person name="Hall J."/>
            <person name="Hatcher B."/>
            <person name="Heller A."/>
            <person name="Higgins H."/>
            <person name="Honan T."/>
            <person name="Horn A."/>
            <person name="Houde N."/>
            <person name="Hughes L."/>
            <person name="Hulme W."/>
            <person name="Husby E."/>
            <person name="Iliev I."/>
            <person name="Jaffe D."/>
            <person name="Jones C."/>
            <person name="Kamal M."/>
            <person name="Kamat A."/>
            <person name="Kamvysselis M."/>
            <person name="Karlsson E."/>
            <person name="Kells C."/>
            <person name="Kieu A."/>
            <person name="Kisner P."/>
            <person name="Kodira C."/>
            <person name="Kulbokas E."/>
            <person name="Labutti K."/>
            <person name="Lama D."/>
            <person name="Landers T."/>
            <person name="Leger J."/>
            <person name="Levine S."/>
            <person name="Lewis D."/>
            <person name="Lewis T."/>
            <person name="Lindblad-toh K."/>
            <person name="Liu X."/>
            <person name="Lokyitsang T."/>
            <person name="Lokyitsang Y."/>
            <person name="Lucien O."/>
            <person name="Lui A."/>
            <person name="Ma L.J."/>
            <person name="Mabbitt R."/>
            <person name="Macdonald J."/>
            <person name="Maclean C."/>
            <person name="Major J."/>
            <person name="Manning J."/>
            <person name="Marabella R."/>
            <person name="Maru K."/>
            <person name="Matthews C."/>
            <person name="Mauceli E."/>
            <person name="Mccarthy M."/>
            <person name="Mcdonough S."/>
            <person name="Mcghee T."/>
            <person name="Meldrim J."/>
            <person name="Meneus L."/>
            <person name="Mesirov J."/>
            <person name="Mihalev A."/>
            <person name="Mihova T."/>
            <person name="Mikkelsen T."/>
            <person name="Mlenga V."/>
            <person name="Moru K."/>
            <person name="Mozes J."/>
            <person name="Mulrain L."/>
            <person name="Munson G."/>
            <person name="Naylor J."/>
            <person name="Newes C."/>
            <person name="Nguyen C."/>
            <person name="Nguyen N."/>
            <person name="Nguyen T."/>
            <person name="Nicol R."/>
            <person name="Nielsen C."/>
            <person name="Nizzari M."/>
            <person name="Norbu C."/>
            <person name="Norbu N."/>
            <person name="O'donnell P."/>
            <person name="Okoawo O."/>
            <person name="O'leary S."/>
            <person name="Omotosho B."/>
            <person name="O'neill K."/>
            <person name="Osman S."/>
            <person name="Parker S."/>
            <person name="Perrin D."/>
            <person name="Phunkhang P."/>
            <person name="Piqani B."/>
            <person name="Purcell S."/>
            <person name="Rachupka T."/>
            <person name="Ramasamy U."/>
            <person name="Rameau R."/>
            <person name="Ray V."/>
            <person name="Raymond C."/>
            <person name="Retta R."/>
            <person name="Richardson S."/>
            <person name="Rise C."/>
            <person name="Rodriguez J."/>
            <person name="Rogers J."/>
            <person name="Rogov P."/>
            <person name="Rutman M."/>
            <person name="Schupbach R."/>
            <person name="Seaman C."/>
            <person name="Settipalli S."/>
            <person name="Sharpe T."/>
            <person name="Sheridan J."/>
            <person name="Sherpa N."/>
            <person name="Shi J."/>
            <person name="Smirnov S."/>
            <person name="Smith C."/>
            <person name="Sougnez C."/>
            <person name="Spencer B."/>
            <person name="Stalker J."/>
            <person name="Stange-thomann N."/>
            <person name="Stavropoulos S."/>
            <person name="Stetson K."/>
            <person name="Stone C."/>
            <person name="Stone S."/>
            <person name="Stubbs M."/>
            <person name="Talamas J."/>
            <person name="Tchuinga P."/>
            <person name="Tenzing P."/>
            <person name="Tesfaye S."/>
            <person name="Theodore J."/>
            <person name="Thoulutsang Y."/>
            <person name="Topham K."/>
            <person name="Towey S."/>
            <person name="Tsamla T."/>
            <person name="Tsomo N."/>
            <person name="Vallee D."/>
            <person name="Vassiliev H."/>
            <person name="Venkataraman V."/>
            <person name="Vinson J."/>
            <person name="Vo A."/>
            <person name="Wade C."/>
            <person name="Wang S."/>
            <person name="Wangchuk T."/>
            <person name="Wangdi T."/>
            <person name="Whittaker C."/>
            <person name="Wilkinson J."/>
            <person name="Wu Y."/>
            <person name="Wyman D."/>
            <person name="Yadav S."/>
            <person name="Yang S."/>
            <person name="Yang X."/>
            <person name="Yeager S."/>
            <person name="Yee E."/>
            <person name="Young G."/>
            <person name="Zainoun J."/>
            <person name="Zembeck L."/>
            <person name="Zimmer A."/>
            <person name="Zody M."/>
            <person name="Lander E."/>
        </authorList>
    </citation>
    <scope>NUCLEOTIDE SEQUENCE [LARGE SCALE GENOMIC DNA]</scope>
</reference>
<dbReference type="Pfam" id="PF00025">
    <property type="entry name" value="Arf"/>
    <property type="match status" value="1"/>
</dbReference>
<dbReference type="GO" id="GO:0060170">
    <property type="term" value="C:ciliary membrane"/>
    <property type="evidence" value="ECO:0007669"/>
    <property type="project" value="TreeGrafter"/>
</dbReference>
<evidence type="ECO:0008006" key="9">
    <source>
        <dbReference type="Google" id="ProtNLM"/>
    </source>
</evidence>
<keyword evidence="4" id="KW-0460">Magnesium</keyword>
<evidence type="ECO:0000256" key="2">
    <source>
        <dbReference type="ARBA" id="ARBA00023134"/>
    </source>
</evidence>
<dbReference type="HOGENOM" id="CLU_040729_12_4_1"/>
<protein>
    <recommendedName>
        <fullName evidence="9">ADP-ribosylation factor-like protein 13B</fullName>
    </recommendedName>
</protein>
<accession>H2ZKP4</accession>
<dbReference type="FunFam" id="3.40.50.300:FF:000415">
    <property type="entry name" value="ADP-ribosylation factor-like GTPase 13B"/>
    <property type="match status" value="1"/>
</dbReference>
<dbReference type="PANTHER" id="PTHR46090:SF2">
    <property type="entry name" value="ADP-RIBOSYLATION FACTOR-LIKE PROTEIN 13B"/>
    <property type="match status" value="1"/>
</dbReference>
<feature type="compositionally biased region" description="Basic and acidic residues" evidence="6">
    <location>
        <begin position="200"/>
        <end position="213"/>
    </location>
</feature>
<organism evidence="7 8">
    <name type="scientific">Ciona savignyi</name>
    <name type="common">Pacific transparent sea squirt</name>
    <dbReference type="NCBI Taxonomy" id="51511"/>
    <lineage>
        <taxon>Eukaryota</taxon>
        <taxon>Metazoa</taxon>
        <taxon>Chordata</taxon>
        <taxon>Tunicata</taxon>
        <taxon>Ascidiacea</taxon>
        <taxon>Phlebobranchia</taxon>
        <taxon>Cionidae</taxon>
        <taxon>Ciona</taxon>
    </lineage>
</organism>
<dbReference type="GO" id="GO:0097500">
    <property type="term" value="P:receptor localization to non-motile cilium"/>
    <property type="evidence" value="ECO:0007669"/>
    <property type="project" value="TreeGrafter"/>
</dbReference>
<dbReference type="InParanoid" id="H2ZKP4"/>
<feature type="binding site" evidence="3">
    <location>
        <begin position="125"/>
        <end position="128"/>
    </location>
    <ligand>
        <name>GTP</name>
        <dbReference type="ChEBI" id="CHEBI:37565"/>
    </ligand>
</feature>
<evidence type="ECO:0000256" key="5">
    <source>
        <dbReference type="RuleBase" id="RU003925"/>
    </source>
</evidence>
<dbReference type="InterPro" id="IPR027417">
    <property type="entry name" value="P-loop_NTPase"/>
</dbReference>
<sequence length="232" mass="26006">MIGEMGNCFPWKNKRKNLSLLILGLDNAGKTTAVKGVQGETLDVAPTVGYSEATTKFGNYDLRIMDVGGGRSIRGVWKHYMAEAHGVIFVVDASDEERMEEGREELALVLQHPFIAGKPILLLANKQDVDGAMNEASVCDALQLEDVVNRNRCPCKVELCAAVTSKPKKMDPPLQRGLMWLVTNIAGQFDPLTARMKSDMEVQEEERKEEALKRKERIRLKHERKKRRGGEK</sequence>
<dbReference type="Ensembl" id="ENSCSAVT00000018357.1">
    <property type="protein sequence ID" value="ENSCSAVP00000018160.1"/>
    <property type="gene ID" value="ENSCSAVG00000010686.1"/>
</dbReference>
<dbReference type="GeneTree" id="ENSGT00940000169908"/>
<dbReference type="SMART" id="SM00178">
    <property type="entry name" value="SAR"/>
    <property type="match status" value="1"/>
</dbReference>
<evidence type="ECO:0000313" key="7">
    <source>
        <dbReference type="Ensembl" id="ENSCSAVP00000018160.1"/>
    </source>
</evidence>
<evidence type="ECO:0000256" key="1">
    <source>
        <dbReference type="ARBA" id="ARBA00022741"/>
    </source>
</evidence>
<dbReference type="PROSITE" id="PS51417">
    <property type="entry name" value="ARF"/>
    <property type="match status" value="1"/>
</dbReference>
<dbReference type="OMA" id="DRRNHQP"/>
<dbReference type="GO" id="GO:1905515">
    <property type="term" value="P:non-motile cilium assembly"/>
    <property type="evidence" value="ECO:0007669"/>
    <property type="project" value="TreeGrafter"/>
</dbReference>
<feature type="binding site" evidence="4">
    <location>
        <position position="31"/>
    </location>
    <ligand>
        <name>Mg(2+)</name>
        <dbReference type="ChEBI" id="CHEBI:18420"/>
    </ligand>
</feature>
<dbReference type="STRING" id="51511.ENSCSAVP00000018160"/>
<dbReference type="InterPro" id="IPR051995">
    <property type="entry name" value="Ciliary_GTPase"/>
</dbReference>
<comment type="similarity">
    <text evidence="5">Belongs to the small GTPase superfamily. Arf family.</text>
</comment>
<dbReference type="GO" id="GO:0005525">
    <property type="term" value="F:GTP binding"/>
    <property type="evidence" value="ECO:0007669"/>
    <property type="project" value="UniProtKB-KW"/>
</dbReference>
<dbReference type="eggNOG" id="KOG0073">
    <property type="taxonomic scope" value="Eukaryota"/>
</dbReference>
<dbReference type="Gene3D" id="3.40.50.300">
    <property type="entry name" value="P-loop containing nucleotide triphosphate hydrolases"/>
    <property type="match status" value="1"/>
</dbReference>
<dbReference type="GO" id="GO:0097730">
    <property type="term" value="C:non-motile cilium"/>
    <property type="evidence" value="ECO:0007669"/>
    <property type="project" value="TreeGrafter"/>
</dbReference>
<dbReference type="InterPro" id="IPR005225">
    <property type="entry name" value="Small_GTP-bd"/>
</dbReference>
<dbReference type="SMART" id="SM00177">
    <property type="entry name" value="ARF"/>
    <property type="match status" value="1"/>
</dbReference>
<dbReference type="PRINTS" id="PR00328">
    <property type="entry name" value="SAR1GTPBP"/>
</dbReference>
<keyword evidence="4" id="KW-0479">Metal-binding</keyword>
<evidence type="ECO:0000256" key="3">
    <source>
        <dbReference type="PIRSR" id="PIRSR606689-1"/>
    </source>
</evidence>
<reference evidence="7" key="3">
    <citation type="submission" date="2025-09" db="UniProtKB">
        <authorList>
            <consortium name="Ensembl"/>
        </authorList>
    </citation>
    <scope>IDENTIFICATION</scope>
</reference>
<feature type="binding site" evidence="3">
    <location>
        <begin position="24"/>
        <end position="31"/>
    </location>
    <ligand>
        <name>GTP</name>
        <dbReference type="ChEBI" id="CHEBI:37565"/>
    </ligand>
</feature>
<dbReference type="PANTHER" id="PTHR46090">
    <property type="entry name" value="ADP-RIBOSYLATION FACTOR-LIKE PROTEIN 13B"/>
    <property type="match status" value="1"/>
</dbReference>
<evidence type="ECO:0000313" key="8">
    <source>
        <dbReference type="Proteomes" id="UP000007875"/>
    </source>
</evidence>
<name>H2ZKP4_CIOSA</name>
<feature type="binding site" evidence="3">
    <location>
        <position position="69"/>
    </location>
    <ligand>
        <name>GTP</name>
        <dbReference type="ChEBI" id="CHEBI:37565"/>
    </ligand>
</feature>
<feature type="region of interest" description="Disordered" evidence="6">
    <location>
        <begin position="200"/>
        <end position="232"/>
    </location>
</feature>